<sequence length="451" mass="49324">MLVDNALARYFDNVRLALRQLLGERDGADGDFTPGIDLPDLTPAMLEYLSVSGIEHVRLPSYRGKNLALLDLTRNPATMTTKTFASLVIVARAVRFIRDTGERVTIVTPSSGNKAIALRDAVLRAISCGLVSADQLNVVAVVPANSVPKLRVSELFSDPELRKRNPIAVYHGDPPGRVKDISRGLVDEHRTELERGLKTNFWYTLRLENYLAADIVRAFAEAEFFPASPDEPRLHAHAVSSAYGLLGHSYGRSMAPPESGGGASPDPRYFLVQHLGAPDMVLSLYHQGSTDPSHLPQYTYDLESGLYGQDENPRFPAVTFEPSEALDPTFYTRGPATSPRMDEIIHEQGGGGIVVSMAECLNRYPRIRALLGAANIRLPAQPVALREWSLVMAFTGVLNAIDRGLIAENDVLVHGSGSYSVADYAPLTDRDLHPVEDVESLRQVLCETLAS</sequence>
<evidence type="ECO:0000313" key="1">
    <source>
        <dbReference type="EMBL" id="GAA4239887.1"/>
    </source>
</evidence>
<protein>
    <submittedName>
        <fullName evidence="1">Uncharacterized protein</fullName>
    </submittedName>
</protein>
<accession>A0ABP8CIY1</accession>
<dbReference type="Proteomes" id="UP001501710">
    <property type="component" value="Unassembled WGS sequence"/>
</dbReference>
<evidence type="ECO:0000313" key="2">
    <source>
        <dbReference type="Proteomes" id="UP001501710"/>
    </source>
</evidence>
<dbReference type="InterPro" id="IPR036052">
    <property type="entry name" value="TrpB-like_PALP_sf"/>
</dbReference>
<dbReference type="InterPro" id="IPR046044">
    <property type="entry name" value="DUF6002"/>
</dbReference>
<proteinExistence type="predicted"/>
<comment type="caution">
    <text evidence="1">The sequence shown here is derived from an EMBL/GenBank/DDBJ whole genome shotgun (WGS) entry which is preliminary data.</text>
</comment>
<organism evidence="1 2">
    <name type="scientific">Actinomadura meridiana</name>
    <dbReference type="NCBI Taxonomy" id="559626"/>
    <lineage>
        <taxon>Bacteria</taxon>
        <taxon>Bacillati</taxon>
        <taxon>Actinomycetota</taxon>
        <taxon>Actinomycetes</taxon>
        <taxon>Streptosporangiales</taxon>
        <taxon>Thermomonosporaceae</taxon>
        <taxon>Actinomadura</taxon>
    </lineage>
</organism>
<dbReference type="EMBL" id="BAABAS010000021">
    <property type="protein sequence ID" value="GAA4239887.1"/>
    <property type="molecule type" value="Genomic_DNA"/>
</dbReference>
<reference evidence="2" key="1">
    <citation type="journal article" date="2019" name="Int. J. Syst. Evol. Microbiol.">
        <title>The Global Catalogue of Microorganisms (GCM) 10K type strain sequencing project: providing services to taxonomists for standard genome sequencing and annotation.</title>
        <authorList>
            <consortium name="The Broad Institute Genomics Platform"/>
            <consortium name="The Broad Institute Genome Sequencing Center for Infectious Disease"/>
            <person name="Wu L."/>
            <person name="Ma J."/>
        </authorList>
    </citation>
    <scope>NUCLEOTIDE SEQUENCE [LARGE SCALE GENOMIC DNA]</scope>
    <source>
        <strain evidence="2">JCM 17440</strain>
    </source>
</reference>
<dbReference type="Pfam" id="PF19465">
    <property type="entry name" value="DUF6002"/>
    <property type="match status" value="1"/>
</dbReference>
<dbReference type="SUPFAM" id="SSF53686">
    <property type="entry name" value="Tryptophan synthase beta subunit-like PLP-dependent enzymes"/>
    <property type="match status" value="1"/>
</dbReference>
<name>A0ABP8CIY1_9ACTN</name>
<gene>
    <name evidence="1" type="ORF">GCM10022254_62470</name>
</gene>
<keyword evidence="2" id="KW-1185">Reference proteome</keyword>
<dbReference type="RefSeq" id="WP_344904215.1">
    <property type="nucleotide sequence ID" value="NZ_BAABAS010000021.1"/>
</dbReference>